<reference evidence="2 3" key="1">
    <citation type="submission" date="2017-05" db="EMBL/GenBank/DDBJ databases">
        <authorList>
            <person name="Varghese N."/>
            <person name="Submissions S."/>
        </authorList>
    </citation>
    <scope>NUCLEOTIDE SEQUENCE [LARGE SCALE GENOMIC DNA]</scope>
    <source>
        <strain evidence="2 3">DSM 19382</strain>
    </source>
</reference>
<dbReference type="Proteomes" id="UP000317289">
    <property type="component" value="Unassembled WGS sequence"/>
</dbReference>
<dbReference type="GO" id="GO:0016740">
    <property type="term" value="F:transferase activity"/>
    <property type="evidence" value="ECO:0007669"/>
    <property type="project" value="UniProtKB-KW"/>
</dbReference>
<dbReference type="Proteomes" id="UP000468990">
    <property type="component" value="Unassembled WGS sequence"/>
</dbReference>
<sequence>MDIIKKFAFNRLRDISKIVHYIKRKKSVKKLKKVNFTNVPDNKDEIRLFAIMRNEELRLPYFFEYYKKIGVDRFFIIDNNSSDNSVSIASKNDNVHIYSTTDNFKNFWFWMEYLLKKFGSDQWCLVVDIDELFAFPYSEKLKLADLINFLEKEESTSIRSFLLDMYSEKSIKSTHYNAGENPLLQIPFFDSSYETGNFRFIDKKSYSFFDTKSFTGGMRKRVFGDISIPHVLSKISLFKNQKQTYLTDGMHAINNSQISNIQGAVFHTKFLFDFIEEVNEEIKREQHFRNAFYYKHYEKEIAKTEDINLYCESSVKYIDTNQLINLGIMATTASFDNYAQFLNKEK</sequence>
<protein>
    <submittedName>
        <fullName evidence="2">Glycosyl transferase family 2</fullName>
    </submittedName>
</protein>
<name>A0A521FAM6_9FLAO</name>
<dbReference type="Pfam" id="PF13704">
    <property type="entry name" value="Glyco_tranf_2_4"/>
    <property type="match status" value="1"/>
</dbReference>
<evidence type="ECO:0000313" key="2">
    <source>
        <dbReference type="EMBL" id="SMO93252.1"/>
    </source>
</evidence>
<evidence type="ECO:0000313" key="1">
    <source>
        <dbReference type="EMBL" id="MRX70501.1"/>
    </source>
</evidence>
<dbReference type="EMBL" id="WKKG01000017">
    <property type="protein sequence ID" value="MRX70501.1"/>
    <property type="molecule type" value="Genomic_DNA"/>
</dbReference>
<accession>A0A521FAM6</accession>
<gene>
    <name evidence="1" type="ORF">GJU42_21190</name>
    <name evidence="2" type="ORF">SAMN06265349_1082</name>
</gene>
<dbReference type="RefSeq" id="WP_142452430.1">
    <property type="nucleotide sequence ID" value="NZ_FXTA01000008.1"/>
</dbReference>
<keyword evidence="2" id="KW-0808">Transferase</keyword>
<organism evidence="2 3">
    <name type="scientific">Flavobacterium resistens</name>
    <dbReference type="NCBI Taxonomy" id="443612"/>
    <lineage>
        <taxon>Bacteria</taxon>
        <taxon>Pseudomonadati</taxon>
        <taxon>Bacteroidota</taxon>
        <taxon>Flavobacteriia</taxon>
        <taxon>Flavobacteriales</taxon>
        <taxon>Flavobacteriaceae</taxon>
        <taxon>Flavobacterium</taxon>
    </lineage>
</organism>
<proteinExistence type="predicted"/>
<dbReference type="OrthoDB" id="928930at2"/>
<reference evidence="1 4" key="2">
    <citation type="submission" date="2019-11" db="EMBL/GenBank/DDBJ databases">
        <title>Flavobacterium resistens genome.</title>
        <authorList>
            <person name="Wilson V.M."/>
            <person name="Newman J.D."/>
        </authorList>
    </citation>
    <scope>NUCLEOTIDE SEQUENCE [LARGE SCALE GENOMIC DNA]</scope>
    <source>
        <strain evidence="1 4">DSM 19382</strain>
    </source>
</reference>
<dbReference type="AlphaFoldDB" id="A0A521FAM6"/>
<evidence type="ECO:0000313" key="4">
    <source>
        <dbReference type="Proteomes" id="UP000468990"/>
    </source>
</evidence>
<evidence type="ECO:0000313" key="3">
    <source>
        <dbReference type="Proteomes" id="UP000317289"/>
    </source>
</evidence>
<keyword evidence="4" id="KW-1185">Reference proteome</keyword>
<dbReference type="EMBL" id="FXTA01000008">
    <property type="protein sequence ID" value="SMO93252.1"/>
    <property type="molecule type" value="Genomic_DNA"/>
</dbReference>